<dbReference type="AlphaFoldDB" id="A0A6V7X1N8"/>
<reference evidence="1 2" key="1">
    <citation type="submission" date="2020-08" db="EMBL/GenBank/DDBJ databases">
        <authorList>
            <person name="Koutsovoulos G."/>
            <person name="Danchin GJ E."/>
        </authorList>
    </citation>
    <scope>NUCLEOTIDE SEQUENCE [LARGE SCALE GENOMIC DNA]</scope>
</reference>
<evidence type="ECO:0000313" key="2">
    <source>
        <dbReference type="Proteomes" id="UP000580250"/>
    </source>
</evidence>
<proteinExistence type="predicted"/>
<evidence type="ECO:0000313" key="1">
    <source>
        <dbReference type="EMBL" id="CAD2193115.1"/>
    </source>
</evidence>
<sequence length="69" mass="8255">MMEKLLLPQILSIARIQPPCVRFHWNVKLKTSLVLLHASMRKRTMKMEESTLHSYKVRIEYSDTIPFRL</sequence>
<comment type="caution">
    <text evidence="1">The sequence shown here is derived from an EMBL/GenBank/DDBJ whole genome shotgun (WGS) entry which is preliminary data.</text>
</comment>
<name>A0A6V7X1N8_MELEN</name>
<dbReference type="Proteomes" id="UP000580250">
    <property type="component" value="Unassembled WGS sequence"/>
</dbReference>
<gene>
    <name evidence="1" type="ORF">MENT_LOCUS46045</name>
</gene>
<accession>A0A6V7X1N8</accession>
<dbReference type="EMBL" id="CAJEWN010001005">
    <property type="protein sequence ID" value="CAD2193115.1"/>
    <property type="molecule type" value="Genomic_DNA"/>
</dbReference>
<organism evidence="1 2">
    <name type="scientific">Meloidogyne enterolobii</name>
    <name type="common">Root-knot nematode worm</name>
    <name type="synonym">Meloidogyne mayaguensis</name>
    <dbReference type="NCBI Taxonomy" id="390850"/>
    <lineage>
        <taxon>Eukaryota</taxon>
        <taxon>Metazoa</taxon>
        <taxon>Ecdysozoa</taxon>
        <taxon>Nematoda</taxon>
        <taxon>Chromadorea</taxon>
        <taxon>Rhabditida</taxon>
        <taxon>Tylenchina</taxon>
        <taxon>Tylenchomorpha</taxon>
        <taxon>Tylenchoidea</taxon>
        <taxon>Meloidogynidae</taxon>
        <taxon>Meloidogyninae</taxon>
        <taxon>Meloidogyne</taxon>
    </lineage>
</organism>
<protein>
    <submittedName>
        <fullName evidence="1">Uncharacterized protein</fullName>
    </submittedName>
</protein>